<dbReference type="InterPro" id="IPR013783">
    <property type="entry name" value="Ig-like_fold"/>
</dbReference>
<dbReference type="EMBL" id="VUMU01000009">
    <property type="protein sequence ID" value="MST58322.1"/>
    <property type="molecule type" value="Genomic_DNA"/>
</dbReference>
<evidence type="ECO:0000313" key="4">
    <source>
        <dbReference type="Proteomes" id="UP000476055"/>
    </source>
</evidence>
<keyword evidence="1" id="KW-0472">Membrane</keyword>
<protein>
    <recommendedName>
        <fullName evidence="2">CARDB domain-containing protein</fullName>
    </recommendedName>
</protein>
<dbReference type="Gene3D" id="2.60.40.10">
    <property type="entry name" value="Immunoglobulins"/>
    <property type="match status" value="1"/>
</dbReference>
<dbReference type="Proteomes" id="UP000476055">
    <property type="component" value="Unassembled WGS sequence"/>
</dbReference>
<accession>A0A6L5YKZ6</accession>
<feature type="domain" description="CARDB" evidence="2">
    <location>
        <begin position="151"/>
        <end position="230"/>
    </location>
</feature>
<keyword evidence="4" id="KW-1185">Reference proteome</keyword>
<dbReference type="InterPro" id="IPR011635">
    <property type="entry name" value="CARDB"/>
</dbReference>
<keyword evidence="1" id="KW-1133">Transmembrane helix</keyword>
<organism evidence="3 4">
    <name type="scientific">Waltera intestinalis</name>
    <dbReference type="NCBI Taxonomy" id="2606635"/>
    <lineage>
        <taxon>Bacteria</taxon>
        <taxon>Bacillati</taxon>
        <taxon>Bacillota</taxon>
        <taxon>Clostridia</taxon>
        <taxon>Lachnospirales</taxon>
        <taxon>Lachnospiraceae</taxon>
        <taxon>Waltera</taxon>
    </lineage>
</organism>
<feature type="transmembrane region" description="Helical" evidence="1">
    <location>
        <begin position="287"/>
        <end position="308"/>
    </location>
</feature>
<sequence length="312" mass="34061">MKNKVGRAGVCFIVAMISFFFTGKMNVIAAENTSVNNTSMLYVTGYEVTNETIIPGKDFTLTIKLGNFSKGVDAKNVFVSVNNPDGVTPEYGTVSQTYVETVSAGEEVEVAFKYNSWTTIQADVLNFNVNISDGLTYNTAQLRIPVGRITDFDVDDITFPVVYEENKTEYVSAKIINLDNAGVSNVTMVVRCNGEDIASTNIGTMSAGKTKTQSVSVTFEKAGAYSLELVLTYVDGEGNNKEYTIASESVKVIESSHQSDNQSFTSEQKVQTVQQSVPQQESQTQRIVVMCVSGILLIAVCCIILLLLQKRK</sequence>
<comment type="caution">
    <text evidence="3">The sequence shown here is derived from an EMBL/GenBank/DDBJ whole genome shotgun (WGS) entry which is preliminary data.</text>
</comment>
<evidence type="ECO:0000313" key="3">
    <source>
        <dbReference type="EMBL" id="MST58322.1"/>
    </source>
</evidence>
<keyword evidence="1" id="KW-0812">Transmembrane</keyword>
<evidence type="ECO:0000256" key="1">
    <source>
        <dbReference type="SAM" id="Phobius"/>
    </source>
</evidence>
<evidence type="ECO:0000259" key="2">
    <source>
        <dbReference type="Pfam" id="PF07705"/>
    </source>
</evidence>
<name>A0A6L5YKZ6_9FIRM</name>
<dbReference type="Pfam" id="PF07705">
    <property type="entry name" value="CARDB"/>
    <property type="match status" value="1"/>
</dbReference>
<proteinExistence type="predicted"/>
<dbReference type="RefSeq" id="WP_154496501.1">
    <property type="nucleotide sequence ID" value="NZ_VUMU01000009.1"/>
</dbReference>
<dbReference type="AlphaFoldDB" id="A0A6L5YKZ6"/>
<gene>
    <name evidence="3" type="ORF">FYJ59_08740</name>
</gene>
<reference evidence="3 4" key="1">
    <citation type="submission" date="2019-08" db="EMBL/GenBank/DDBJ databases">
        <title>In-depth cultivation of the pig gut microbiome towards novel bacterial diversity and tailored functional studies.</title>
        <authorList>
            <person name="Wylensek D."/>
            <person name="Hitch T.C.A."/>
            <person name="Clavel T."/>
        </authorList>
    </citation>
    <scope>NUCLEOTIDE SEQUENCE [LARGE SCALE GENOMIC DNA]</scope>
    <source>
        <strain evidence="3 4">WCA3-601-WT-6H</strain>
    </source>
</reference>